<evidence type="ECO:0000313" key="6">
    <source>
        <dbReference type="EMBL" id="MCV2401425.1"/>
    </source>
</evidence>
<evidence type="ECO:0000256" key="3">
    <source>
        <dbReference type="ARBA" id="ARBA00043995"/>
    </source>
</evidence>
<comment type="caution">
    <text evidence="6">The sequence shown here is derived from an EMBL/GenBank/DDBJ whole genome shotgun (WGS) entry which is preliminary data.</text>
</comment>
<comment type="similarity">
    <text evidence="3">Belongs to the glycosyltransferase 9 family.</text>
</comment>
<dbReference type="NCBIfam" id="TIGR02195">
    <property type="entry name" value="heptsyl_trn_II"/>
    <property type="match status" value="1"/>
</dbReference>
<protein>
    <recommendedName>
        <fullName evidence="4">lipopolysaccharide heptosyltransferase II</fullName>
        <ecNumber evidence="4">2.4.99.24</ecNumber>
    </recommendedName>
</protein>
<accession>A0ABT2YNG3</accession>
<reference evidence="6 7" key="1">
    <citation type="submission" date="2022-10" db="EMBL/GenBank/DDBJ databases">
        <title>Marinomonas transparenta sp. nov. and Marinomonas sargassi sp. nov., isolated from marine alga (Sargassum natans (L.) Gaillon).</title>
        <authorList>
            <person name="Wang Y."/>
        </authorList>
    </citation>
    <scope>NUCLEOTIDE SEQUENCE [LARGE SCALE GENOMIC DNA]</scope>
    <source>
        <strain evidence="6 7">C2222</strain>
    </source>
</reference>
<dbReference type="PANTHER" id="PTHR30160">
    <property type="entry name" value="TETRAACYLDISACCHARIDE 4'-KINASE-RELATED"/>
    <property type="match status" value="1"/>
</dbReference>
<organism evidence="6 7">
    <name type="scientific">Marinomonas sargassi</name>
    <dbReference type="NCBI Taxonomy" id="2984494"/>
    <lineage>
        <taxon>Bacteria</taxon>
        <taxon>Pseudomonadati</taxon>
        <taxon>Pseudomonadota</taxon>
        <taxon>Gammaproteobacteria</taxon>
        <taxon>Oceanospirillales</taxon>
        <taxon>Oceanospirillaceae</taxon>
        <taxon>Marinomonas</taxon>
    </lineage>
</organism>
<proteinExistence type="inferred from homology"/>
<sequence length="342" mass="38165">MAKYLLVGPSWVGDMVMAQSLFITIKNQDKDAIIDVIGPNWSLPILARMPQVRNAIALPTAHGEWSLKTRKALGASLQNEHYDQSIVLPRSWKSALVPFFAKIKHRIGFHGEQRYFLLNERRKLDKSILNQTVKRFVSLGVNKSEAYPPKQLPDPSLQVDTENQAELYKKLELSQRPAIAMMPGAEFGPSKQWPLSHFRETAQHFIQEGYQVWVLGGPKDIEEGNEITKNLGEFAFNLCGKTQLIDTVDLLAAAEKAISNDSGLMHIAAAVGTHVHAIYGSTSELFTPPLTEKSTIHNLHLECSPCFKRQCPLGHTNCQNNLLPKDVITAVSNPKTRINPSD</sequence>
<name>A0ABT2YNG3_9GAMM</name>
<keyword evidence="2" id="KW-0808">Transferase</keyword>
<evidence type="ECO:0000313" key="7">
    <source>
        <dbReference type="Proteomes" id="UP001209713"/>
    </source>
</evidence>
<gene>
    <name evidence="6" type="primary">waaF</name>
    <name evidence="6" type="ORF">OFY17_00885</name>
</gene>
<evidence type="ECO:0000256" key="1">
    <source>
        <dbReference type="ARBA" id="ARBA00022676"/>
    </source>
</evidence>
<evidence type="ECO:0000256" key="5">
    <source>
        <dbReference type="ARBA" id="ARBA00047503"/>
    </source>
</evidence>
<dbReference type="Proteomes" id="UP001209713">
    <property type="component" value="Unassembled WGS sequence"/>
</dbReference>
<dbReference type="Pfam" id="PF01075">
    <property type="entry name" value="Glyco_transf_9"/>
    <property type="match status" value="1"/>
</dbReference>
<dbReference type="CDD" id="cd03789">
    <property type="entry name" value="GT9_LPS_heptosyltransferase"/>
    <property type="match status" value="1"/>
</dbReference>
<dbReference type="Gene3D" id="3.40.50.2000">
    <property type="entry name" value="Glycogen Phosphorylase B"/>
    <property type="match status" value="2"/>
</dbReference>
<dbReference type="EMBL" id="JAOVZB010000001">
    <property type="protein sequence ID" value="MCV2401425.1"/>
    <property type="molecule type" value="Genomic_DNA"/>
</dbReference>
<dbReference type="PANTHER" id="PTHR30160:SF7">
    <property type="entry name" value="ADP-HEPTOSE--LPS HEPTOSYLTRANSFERASE 2"/>
    <property type="match status" value="1"/>
</dbReference>
<dbReference type="RefSeq" id="WP_263528802.1">
    <property type="nucleotide sequence ID" value="NZ_JAOVZB010000001.1"/>
</dbReference>
<keyword evidence="7" id="KW-1185">Reference proteome</keyword>
<dbReference type="InterPro" id="IPR002201">
    <property type="entry name" value="Glyco_trans_9"/>
</dbReference>
<evidence type="ECO:0000256" key="4">
    <source>
        <dbReference type="ARBA" id="ARBA00044042"/>
    </source>
</evidence>
<dbReference type="InterPro" id="IPR051199">
    <property type="entry name" value="LPS_LOS_Heptosyltrfase"/>
</dbReference>
<dbReference type="InterPro" id="IPR011910">
    <property type="entry name" value="RfaF"/>
</dbReference>
<dbReference type="SUPFAM" id="SSF53756">
    <property type="entry name" value="UDP-Glycosyltransferase/glycogen phosphorylase"/>
    <property type="match status" value="1"/>
</dbReference>
<comment type="catalytic activity">
    <reaction evidence="5">
        <text>an L-alpha-D-Hep-(1-&gt;5)-[alpha-Kdo-(2-&gt;4)]-alpha-Kdo-(2-&gt;6)-lipid A + ADP-L-glycero-beta-D-manno-heptose = an L-alpha-D-Hep-(1-&gt;3)-L-alpha-D-Hep-(1-&gt;5)-[alpha-Kdo-(2-&gt;4)]-alpha-Kdo-(2-&gt;6)-lipid A + ADP + H(+)</text>
        <dbReference type="Rhea" id="RHEA:74071"/>
        <dbReference type="ChEBI" id="CHEBI:15378"/>
        <dbReference type="ChEBI" id="CHEBI:61506"/>
        <dbReference type="ChEBI" id="CHEBI:193068"/>
        <dbReference type="ChEBI" id="CHEBI:193069"/>
        <dbReference type="ChEBI" id="CHEBI:456216"/>
        <dbReference type="EC" id="2.4.99.24"/>
    </reaction>
</comment>
<evidence type="ECO:0000256" key="2">
    <source>
        <dbReference type="ARBA" id="ARBA00022679"/>
    </source>
</evidence>
<keyword evidence="1" id="KW-0328">Glycosyltransferase</keyword>
<dbReference type="EC" id="2.4.99.24" evidence="4"/>